<keyword evidence="3" id="KW-1185">Reference proteome</keyword>
<comment type="caution">
    <text evidence="2">The sequence shown here is derived from an EMBL/GenBank/DDBJ whole genome shotgun (WGS) entry which is preliminary data.</text>
</comment>
<gene>
    <name evidence="2" type="ORF">ACFQDH_14810</name>
</gene>
<sequence length="185" mass="19671">MTEGPSAAITVDSATSAAWVGAAGTWVVGGIAALIAIMQYLSSKFRPKVTAFREETSGRLVVQIDNRGSGAGVVQAVSLTTPAHLLRPDVQEVLYQWEIAGEVSESRPVPFGLDGGASAQLFLRIDPTDNSLMNPFDPAGNRYPLDAVRVRLDYGAGERSRCIAMEVVRAPVHIEGTTYIPGCPD</sequence>
<proteinExistence type="predicted"/>
<evidence type="ECO:0000313" key="2">
    <source>
        <dbReference type="EMBL" id="MFC6706488.1"/>
    </source>
</evidence>
<dbReference type="RefSeq" id="WP_382403147.1">
    <property type="nucleotide sequence ID" value="NZ_JBHSWH010000001.1"/>
</dbReference>
<name>A0ABW2AHZ3_9MICO</name>
<keyword evidence="1" id="KW-0812">Transmembrane</keyword>
<dbReference type="EMBL" id="JBHSWH010000001">
    <property type="protein sequence ID" value="MFC6706488.1"/>
    <property type="molecule type" value="Genomic_DNA"/>
</dbReference>
<evidence type="ECO:0000313" key="3">
    <source>
        <dbReference type="Proteomes" id="UP001596298"/>
    </source>
</evidence>
<keyword evidence="1" id="KW-1133">Transmembrane helix</keyword>
<protein>
    <submittedName>
        <fullName evidence="2">Uncharacterized protein</fullName>
    </submittedName>
</protein>
<accession>A0ABW2AHZ3</accession>
<keyword evidence="1" id="KW-0472">Membrane</keyword>
<organism evidence="2 3">
    <name type="scientific">Flexivirga alba</name>
    <dbReference type="NCBI Taxonomy" id="702742"/>
    <lineage>
        <taxon>Bacteria</taxon>
        <taxon>Bacillati</taxon>
        <taxon>Actinomycetota</taxon>
        <taxon>Actinomycetes</taxon>
        <taxon>Micrococcales</taxon>
        <taxon>Dermacoccaceae</taxon>
        <taxon>Flexivirga</taxon>
    </lineage>
</organism>
<reference evidence="3" key="1">
    <citation type="journal article" date="2019" name="Int. J. Syst. Evol. Microbiol.">
        <title>The Global Catalogue of Microorganisms (GCM) 10K type strain sequencing project: providing services to taxonomists for standard genome sequencing and annotation.</title>
        <authorList>
            <consortium name="The Broad Institute Genomics Platform"/>
            <consortium name="The Broad Institute Genome Sequencing Center for Infectious Disease"/>
            <person name="Wu L."/>
            <person name="Ma J."/>
        </authorList>
    </citation>
    <scope>NUCLEOTIDE SEQUENCE [LARGE SCALE GENOMIC DNA]</scope>
    <source>
        <strain evidence="3">CCUG 58127</strain>
    </source>
</reference>
<feature type="transmembrane region" description="Helical" evidence="1">
    <location>
        <begin position="16"/>
        <end position="38"/>
    </location>
</feature>
<dbReference type="Proteomes" id="UP001596298">
    <property type="component" value="Unassembled WGS sequence"/>
</dbReference>
<evidence type="ECO:0000256" key="1">
    <source>
        <dbReference type="SAM" id="Phobius"/>
    </source>
</evidence>